<reference evidence="2" key="2">
    <citation type="journal article" date="2015" name="Data Brief">
        <title>Shoot transcriptome of the giant reed, Arundo donax.</title>
        <authorList>
            <person name="Barrero R.A."/>
            <person name="Guerrero F.D."/>
            <person name="Moolhuijzen P."/>
            <person name="Goolsby J.A."/>
            <person name="Tidwell J."/>
            <person name="Bellgard S.E."/>
            <person name="Bellgard M.I."/>
        </authorList>
    </citation>
    <scope>NUCLEOTIDE SEQUENCE</scope>
    <source>
        <tissue evidence="2">Shoot tissue taken approximately 20 cm above the soil surface</tissue>
    </source>
</reference>
<evidence type="ECO:0000256" key="1">
    <source>
        <dbReference type="SAM" id="MobiDB-lite"/>
    </source>
</evidence>
<protein>
    <submittedName>
        <fullName evidence="2">Uncharacterized protein</fullName>
    </submittedName>
</protein>
<name>A0A0A9DK68_ARUDO</name>
<dbReference type="EMBL" id="GBRH01210827">
    <property type="protein sequence ID" value="JAD87068.1"/>
    <property type="molecule type" value="Transcribed_RNA"/>
</dbReference>
<evidence type="ECO:0000313" key="2">
    <source>
        <dbReference type="EMBL" id="JAD87068.1"/>
    </source>
</evidence>
<dbReference type="AlphaFoldDB" id="A0A0A9DK68"/>
<organism evidence="2">
    <name type="scientific">Arundo donax</name>
    <name type="common">Giant reed</name>
    <name type="synonym">Donax arundinaceus</name>
    <dbReference type="NCBI Taxonomy" id="35708"/>
    <lineage>
        <taxon>Eukaryota</taxon>
        <taxon>Viridiplantae</taxon>
        <taxon>Streptophyta</taxon>
        <taxon>Embryophyta</taxon>
        <taxon>Tracheophyta</taxon>
        <taxon>Spermatophyta</taxon>
        <taxon>Magnoliopsida</taxon>
        <taxon>Liliopsida</taxon>
        <taxon>Poales</taxon>
        <taxon>Poaceae</taxon>
        <taxon>PACMAD clade</taxon>
        <taxon>Arundinoideae</taxon>
        <taxon>Arundineae</taxon>
        <taxon>Arundo</taxon>
    </lineage>
</organism>
<proteinExistence type="predicted"/>
<accession>A0A0A9DK68</accession>
<feature type="compositionally biased region" description="Low complexity" evidence="1">
    <location>
        <begin position="1"/>
        <end position="17"/>
    </location>
</feature>
<reference evidence="2" key="1">
    <citation type="submission" date="2014-09" db="EMBL/GenBank/DDBJ databases">
        <authorList>
            <person name="Magalhaes I.L.F."/>
            <person name="Oliveira U."/>
            <person name="Santos F.R."/>
            <person name="Vidigal T.H.D.A."/>
            <person name="Brescovit A.D."/>
            <person name="Santos A.J."/>
        </authorList>
    </citation>
    <scope>NUCLEOTIDE SEQUENCE</scope>
    <source>
        <tissue evidence="2">Shoot tissue taken approximately 20 cm above the soil surface</tissue>
    </source>
</reference>
<sequence>MNPSAAVAMSSTTASPNPTSPPSAPPWRCIPAPTAASPPPLPVRAPAAASNGCASSAVSRPLSLPDSLLDPELISISAAAARLLCSPRCPAFSADTLSAPSHRPEPSSVVRLPARTSETVTLRTTLALQMSFDTTKYYLWFLWCGCHPRFWCSIIF</sequence>
<feature type="region of interest" description="Disordered" evidence="1">
    <location>
        <begin position="1"/>
        <end position="43"/>
    </location>
</feature>